<dbReference type="InterPro" id="IPR001782">
    <property type="entry name" value="Flag_FlgI"/>
</dbReference>
<protein>
    <recommendedName>
        <fullName evidence="5">Flagellar P-ring protein</fullName>
    </recommendedName>
    <alternativeName>
        <fullName evidence="5">Basal body P-ring protein</fullName>
    </alternativeName>
</protein>
<keyword evidence="6" id="KW-0282">Flagellum</keyword>
<dbReference type="GO" id="GO:0071973">
    <property type="term" value="P:bacterial-type flagellum-dependent cell motility"/>
    <property type="evidence" value="ECO:0007669"/>
    <property type="project" value="InterPro"/>
</dbReference>
<keyword evidence="7" id="KW-1185">Reference proteome</keyword>
<name>A0A2T0XLA7_9BURK</name>
<dbReference type="Pfam" id="PF02119">
    <property type="entry name" value="FlgI"/>
    <property type="match status" value="1"/>
</dbReference>
<organism evidence="6 7">
    <name type="scientific">Jezberella montanilacus</name>
    <dbReference type="NCBI Taxonomy" id="323426"/>
    <lineage>
        <taxon>Bacteria</taxon>
        <taxon>Pseudomonadati</taxon>
        <taxon>Pseudomonadota</taxon>
        <taxon>Betaproteobacteria</taxon>
        <taxon>Burkholderiales</taxon>
        <taxon>Alcaligenaceae</taxon>
        <taxon>Jezberella</taxon>
    </lineage>
</organism>
<comment type="subcellular location">
    <subcellularLocation>
        <location evidence="2 5">Bacterial flagellum basal body</location>
    </subcellularLocation>
</comment>
<evidence type="ECO:0000256" key="3">
    <source>
        <dbReference type="ARBA" id="ARBA00022729"/>
    </source>
</evidence>
<comment type="function">
    <text evidence="1 5">Assembles around the rod to form the L-ring and probably protects the motor/basal body from shearing forces during rotation.</text>
</comment>
<proteinExistence type="inferred from homology"/>
<dbReference type="PANTHER" id="PTHR30381">
    <property type="entry name" value="FLAGELLAR P-RING PERIPLASMIC PROTEIN FLGI"/>
    <property type="match status" value="1"/>
</dbReference>
<dbReference type="PANTHER" id="PTHR30381:SF0">
    <property type="entry name" value="FLAGELLAR P-RING PROTEIN"/>
    <property type="match status" value="1"/>
</dbReference>
<keyword evidence="6" id="KW-0969">Cilium</keyword>
<dbReference type="GO" id="GO:0005198">
    <property type="term" value="F:structural molecule activity"/>
    <property type="evidence" value="ECO:0007669"/>
    <property type="project" value="InterPro"/>
</dbReference>
<evidence type="ECO:0000256" key="5">
    <source>
        <dbReference type="HAMAP-Rule" id="MF_00416"/>
    </source>
</evidence>
<keyword evidence="4 5" id="KW-0975">Bacterial flagellum</keyword>
<gene>
    <name evidence="5" type="primary">flgI</name>
    <name evidence="6" type="ORF">BCM14_1170</name>
</gene>
<comment type="caution">
    <text evidence="6">The sequence shown here is derived from an EMBL/GenBank/DDBJ whole genome shotgun (WGS) entry which is preliminary data.</text>
</comment>
<reference evidence="6 7" key="1">
    <citation type="submission" date="2018-03" db="EMBL/GenBank/DDBJ databases">
        <title>Genomic Encyclopedia of Type Strains, Phase III (KMG-III): the genomes of soil and plant-associated and newly described type strains.</title>
        <authorList>
            <person name="Whitman W."/>
        </authorList>
    </citation>
    <scope>NUCLEOTIDE SEQUENCE [LARGE SCALE GENOMIC DNA]</scope>
    <source>
        <strain evidence="6 7">MWH-P2sevCIIIb</strain>
    </source>
</reference>
<dbReference type="HAMAP" id="MF_00416">
    <property type="entry name" value="FlgI"/>
    <property type="match status" value="1"/>
</dbReference>
<keyword evidence="3 5" id="KW-0732">Signal</keyword>
<accession>A0A2T0XLA7</accession>
<dbReference type="EMBL" id="PVTV01000011">
    <property type="protein sequence ID" value="PRY99717.1"/>
    <property type="molecule type" value="Genomic_DNA"/>
</dbReference>
<feature type="signal peptide" evidence="5">
    <location>
        <begin position="1"/>
        <end position="22"/>
    </location>
</feature>
<evidence type="ECO:0000313" key="6">
    <source>
        <dbReference type="EMBL" id="PRY99717.1"/>
    </source>
</evidence>
<dbReference type="GO" id="GO:0009428">
    <property type="term" value="C:bacterial-type flagellum basal body, distal rod, P ring"/>
    <property type="evidence" value="ECO:0007669"/>
    <property type="project" value="InterPro"/>
</dbReference>
<evidence type="ECO:0000313" key="7">
    <source>
        <dbReference type="Proteomes" id="UP000238308"/>
    </source>
</evidence>
<comment type="subunit">
    <text evidence="5">The basal body constitutes a major portion of the flagellar organelle and consists of four rings (L,P,S, and M) mounted on a central rod.</text>
</comment>
<dbReference type="GO" id="GO:0030288">
    <property type="term" value="C:outer membrane-bounded periplasmic space"/>
    <property type="evidence" value="ECO:0007669"/>
    <property type="project" value="InterPro"/>
</dbReference>
<keyword evidence="6" id="KW-0966">Cell projection</keyword>
<dbReference type="AlphaFoldDB" id="A0A2T0XLA7"/>
<dbReference type="NCBIfam" id="NF003676">
    <property type="entry name" value="PRK05303.1"/>
    <property type="match status" value="1"/>
</dbReference>
<dbReference type="Proteomes" id="UP000238308">
    <property type="component" value="Unassembled WGS sequence"/>
</dbReference>
<dbReference type="PRINTS" id="PR01010">
    <property type="entry name" value="FLGPRINGFLGI"/>
</dbReference>
<comment type="similarity">
    <text evidence="5">Belongs to the FlgI family.</text>
</comment>
<evidence type="ECO:0000256" key="1">
    <source>
        <dbReference type="ARBA" id="ARBA00002591"/>
    </source>
</evidence>
<evidence type="ECO:0000256" key="2">
    <source>
        <dbReference type="ARBA" id="ARBA00004117"/>
    </source>
</evidence>
<sequence precursor="true">MSLLFRSLALVIFGLLSLSAGAERVKDLATIQGVRPNQLIGYGLVVGLDGTGDQTTQTPFTLQTTLSMLQQMGIVLPPGGTTQIQLKNIAAVMVTGTMEPYAQPGQPMDITVSSMANAKSLKGGTLLMTPLKGADGEVYAMAQGNLVVAGAGAAANGSETVINQLSVGRISAGATIERAVPNNIAQQDTFNIELKTSDFGTANAVADAVNRHFGRPVAQAQNARVISIHPNNLAGYRVSFLAELESVDLVVPRASAKVILNARTGSIVLNESVTLDACAVAHGNLSVIISTTPQVSQPNAFGGGRTVTTRQSQIDINAAKGKVIELNKGVVLAEVVRALNAVGATPQDLLAILQAMKASGALNADIEVI</sequence>
<evidence type="ECO:0000256" key="4">
    <source>
        <dbReference type="ARBA" id="ARBA00023143"/>
    </source>
</evidence>
<feature type="chain" id="PRO_5015791702" description="Flagellar P-ring protein" evidence="5">
    <location>
        <begin position="23"/>
        <end position="369"/>
    </location>
</feature>